<proteinExistence type="predicted"/>
<reference evidence="1" key="1">
    <citation type="submission" date="2022-03" db="EMBL/GenBank/DDBJ databases">
        <authorList>
            <person name="Lindestad O."/>
        </authorList>
    </citation>
    <scope>NUCLEOTIDE SEQUENCE</scope>
</reference>
<name>A0A8S4S663_9NEOP</name>
<organism evidence="1 2">
    <name type="scientific">Pararge aegeria aegeria</name>
    <dbReference type="NCBI Taxonomy" id="348720"/>
    <lineage>
        <taxon>Eukaryota</taxon>
        <taxon>Metazoa</taxon>
        <taxon>Ecdysozoa</taxon>
        <taxon>Arthropoda</taxon>
        <taxon>Hexapoda</taxon>
        <taxon>Insecta</taxon>
        <taxon>Pterygota</taxon>
        <taxon>Neoptera</taxon>
        <taxon>Endopterygota</taxon>
        <taxon>Lepidoptera</taxon>
        <taxon>Glossata</taxon>
        <taxon>Ditrysia</taxon>
        <taxon>Papilionoidea</taxon>
        <taxon>Nymphalidae</taxon>
        <taxon>Satyrinae</taxon>
        <taxon>Satyrini</taxon>
        <taxon>Parargina</taxon>
        <taxon>Pararge</taxon>
    </lineage>
</organism>
<dbReference type="Proteomes" id="UP000838756">
    <property type="component" value="Unassembled WGS sequence"/>
</dbReference>
<evidence type="ECO:0000313" key="1">
    <source>
        <dbReference type="EMBL" id="CAH2254748.1"/>
    </source>
</evidence>
<sequence length="91" mass="9976">MDVGVPRCWNGGPELVSAVMSSVHLVGARPTRWTDDITALTSSGLMTLSASQVAARSNQHRTVEFETPYKRPMSSSGRLSVDMIMLINRKQ</sequence>
<keyword evidence="2" id="KW-1185">Reference proteome</keyword>
<evidence type="ECO:0000313" key="2">
    <source>
        <dbReference type="Proteomes" id="UP000838756"/>
    </source>
</evidence>
<accession>A0A8S4S663</accession>
<protein>
    <submittedName>
        <fullName evidence="1">Jg15369 protein</fullName>
    </submittedName>
</protein>
<dbReference type="EMBL" id="CAKXAJ010026087">
    <property type="protein sequence ID" value="CAH2254748.1"/>
    <property type="molecule type" value="Genomic_DNA"/>
</dbReference>
<comment type="caution">
    <text evidence="1">The sequence shown here is derived from an EMBL/GenBank/DDBJ whole genome shotgun (WGS) entry which is preliminary data.</text>
</comment>
<dbReference type="AlphaFoldDB" id="A0A8S4S663"/>
<gene>
    <name evidence="1" type="primary">jg15369</name>
    <name evidence="1" type="ORF">PAEG_LOCUS22692</name>
</gene>
<dbReference type="OrthoDB" id="7466345at2759"/>